<protein>
    <recommendedName>
        <fullName evidence="3">Urease accessory protein UreD</fullName>
    </recommendedName>
</protein>
<keyword evidence="2 3" id="KW-0143">Chaperone</keyword>
<comment type="similarity">
    <text evidence="1 3">Belongs to the UreD family.</text>
</comment>
<dbReference type="HAMAP" id="MF_01384">
    <property type="entry name" value="UreD"/>
    <property type="match status" value="1"/>
</dbReference>
<dbReference type="GO" id="GO:0016151">
    <property type="term" value="F:nickel cation binding"/>
    <property type="evidence" value="ECO:0007669"/>
    <property type="project" value="UniProtKB-UniRule"/>
</dbReference>
<evidence type="ECO:0000256" key="2">
    <source>
        <dbReference type="ARBA" id="ARBA00023186"/>
    </source>
</evidence>
<evidence type="ECO:0000313" key="4">
    <source>
        <dbReference type="EMBL" id="RAV32025.1"/>
    </source>
</evidence>
<organism evidence="4 5">
    <name type="scientific">Corynebacterium heidelbergense</name>
    <dbReference type="NCBI Taxonomy" id="2055947"/>
    <lineage>
        <taxon>Bacteria</taxon>
        <taxon>Bacillati</taxon>
        <taxon>Actinomycetota</taxon>
        <taxon>Actinomycetes</taxon>
        <taxon>Mycobacteriales</taxon>
        <taxon>Corynebacteriaceae</taxon>
        <taxon>Corynebacterium</taxon>
    </lineage>
</organism>
<dbReference type="GO" id="GO:0005737">
    <property type="term" value="C:cytoplasm"/>
    <property type="evidence" value="ECO:0007669"/>
    <property type="project" value="UniProtKB-SubCell"/>
</dbReference>
<accession>A0A364V5V7</accession>
<keyword evidence="5" id="KW-1185">Reference proteome</keyword>
<comment type="subcellular location">
    <subcellularLocation>
        <location evidence="3">Cytoplasm</location>
    </subcellularLocation>
</comment>
<evidence type="ECO:0000313" key="5">
    <source>
        <dbReference type="Proteomes" id="UP000251577"/>
    </source>
</evidence>
<sequence>MSVGAVTPPIPSDFARHIAIVDAHAHSAATGVRAVGQPGKVGVVHATFAPGRTGKTALSERFVKTPMHITRPLYVDPGDPAHACLYLRTTGGGVAENDRIRQQFTFAPGAQATVTTQAATNVHRMNTGFGSQWTSLSVGEGAVAEYLPGHTTLFAGSRCLQQTDFTVAAGGTLLASEVVMVGRLARGECHEFEAFAQRTRVMVEGYPTVLNDNVCILGPGAGRSLMLYGRWPVWGTLLVVPTAGRPDGLDQTRAVVEELRKSTAAAGADSGDKSVAIGVSTLVGKAGCMVRVAGHSVPEVRGTLGRAHSTARQLVVGRPAFDLRVM</sequence>
<dbReference type="Proteomes" id="UP000251577">
    <property type="component" value="Unassembled WGS sequence"/>
</dbReference>
<dbReference type="PANTHER" id="PTHR33643">
    <property type="entry name" value="UREASE ACCESSORY PROTEIN D"/>
    <property type="match status" value="1"/>
</dbReference>
<dbReference type="EMBL" id="QHCV01000043">
    <property type="protein sequence ID" value="RAV32025.1"/>
    <property type="molecule type" value="Genomic_DNA"/>
</dbReference>
<gene>
    <name evidence="3" type="primary">ureD</name>
    <name evidence="4" type="ORF">DLJ54_05330</name>
</gene>
<comment type="caution">
    <text evidence="4">The sequence shown here is derived from an EMBL/GenBank/DDBJ whole genome shotgun (WGS) entry which is preliminary data.</text>
</comment>
<name>A0A364V5V7_9CORY</name>
<keyword evidence="3" id="KW-0996">Nickel insertion</keyword>
<evidence type="ECO:0000256" key="3">
    <source>
        <dbReference type="HAMAP-Rule" id="MF_01384"/>
    </source>
</evidence>
<dbReference type="AlphaFoldDB" id="A0A364V5V7"/>
<comment type="subunit">
    <text evidence="3">UreD, UreF and UreG form a complex that acts as a GTP-hydrolysis-dependent molecular chaperone, activating the urease apoprotein by helping to assemble the nickel containing metallocenter of UreC. The UreE protein probably delivers the nickel.</text>
</comment>
<proteinExistence type="inferred from homology"/>
<keyword evidence="3" id="KW-0963">Cytoplasm</keyword>
<evidence type="ECO:0000256" key="1">
    <source>
        <dbReference type="ARBA" id="ARBA00007177"/>
    </source>
</evidence>
<comment type="function">
    <text evidence="3">Required for maturation of urease via the functional incorporation of the urease nickel metallocenter.</text>
</comment>
<reference evidence="4 5" key="1">
    <citation type="journal article" date="2018" name="Syst. Appl. Microbiol.">
        <title>Corynebacterium heidelbergense sp. nov., isolated from the preen glands of Egyptian geese (Alopochen aegyptiacus).</title>
        <authorList>
            <person name="Braun M.S."/>
            <person name="Wang E."/>
            <person name="Zimmermann S."/>
            <person name="Wink M."/>
        </authorList>
    </citation>
    <scope>NUCLEOTIDE SEQUENCE [LARGE SCALE GENOMIC DNA]</scope>
    <source>
        <strain evidence="4 5">647</strain>
    </source>
</reference>
<dbReference type="PANTHER" id="PTHR33643:SF1">
    <property type="entry name" value="UREASE ACCESSORY PROTEIN D"/>
    <property type="match status" value="1"/>
</dbReference>
<dbReference type="Pfam" id="PF01774">
    <property type="entry name" value="UreD"/>
    <property type="match status" value="1"/>
</dbReference>
<dbReference type="InterPro" id="IPR002669">
    <property type="entry name" value="UreD"/>
</dbReference>